<feature type="transmembrane region" description="Helical" evidence="6">
    <location>
        <begin position="217"/>
        <end position="236"/>
    </location>
</feature>
<name>A0A510XSR5_9GAMM</name>
<comment type="caution">
    <text evidence="8">The sequence shown here is derived from an EMBL/GenBank/DDBJ whole genome shotgun (WGS) entry which is preliminary data.</text>
</comment>
<feature type="transmembrane region" description="Helical" evidence="6">
    <location>
        <begin position="26"/>
        <end position="46"/>
    </location>
</feature>
<feature type="transmembrane region" description="Helical" evidence="6">
    <location>
        <begin position="325"/>
        <end position="345"/>
    </location>
</feature>
<feature type="transmembrane region" description="Helical" evidence="6">
    <location>
        <begin position="66"/>
        <end position="88"/>
    </location>
</feature>
<feature type="transmembrane region" description="Helical" evidence="6">
    <location>
        <begin position="357"/>
        <end position="377"/>
    </location>
</feature>
<proteinExistence type="predicted"/>
<keyword evidence="3 6" id="KW-0812">Transmembrane</keyword>
<evidence type="ECO:0000256" key="1">
    <source>
        <dbReference type="ARBA" id="ARBA00004141"/>
    </source>
</evidence>
<dbReference type="GO" id="GO:0016020">
    <property type="term" value="C:membrane"/>
    <property type="evidence" value="ECO:0007669"/>
    <property type="project" value="UniProtKB-SubCell"/>
</dbReference>
<feature type="transmembrane region" description="Helical" evidence="6">
    <location>
        <begin position="248"/>
        <end position="266"/>
    </location>
</feature>
<evidence type="ECO:0000256" key="5">
    <source>
        <dbReference type="ARBA" id="ARBA00023136"/>
    </source>
</evidence>
<dbReference type="InterPro" id="IPR011701">
    <property type="entry name" value="MFS"/>
</dbReference>
<dbReference type="InterPro" id="IPR036259">
    <property type="entry name" value="MFS_trans_sf"/>
</dbReference>
<dbReference type="AlphaFoldDB" id="A0A510XSR5"/>
<comment type="subcellular location">
    <subcellularLocation>
        <location evidence="1">Membrane</location>
        <topology evidence="1">Multi-pass membrane protein</topology>
    </subcellularLocation>
</comment>
<feature type="transmembrane region" description="Helical" evidence="6">
    <location>
        <begin position="419"/>
        <end position="438"/>
    </location>
</feature>
<evidence type="ECO:0000313" key="8">
    <source>
        <dbReference type="EMBL" id="GEK54053.1"/>
    </source>
</evidence>
<feature type="transmembrane region" description="Helical" evidence="6">
    <location>
        <begin position="120"/>
        <end position="142"/>
    </location>
</feature>
<keyword evidence="5 6" id="KW-0472">Membrane</keyword>
<feature type="domain" description="Major facilitator superfamily (MFS) profile" evidence="7">
    <location>
        <begin position="29"/>
        <end position="510"/>
    </location>
</feature>
<dbReference type="Gene3D" id="1.20.1250.20">
    <property type="entry name" value="MFS general substrate transporter like domains"/>
    <property type="match status" value="1"/>
</dbReference>
<dbReference type="SUPFAM" id="SSF103473">
    <property type="entry name" value="MFS general substrate transporter"/>
    <property type="match status" value="1"/>
</dbReference>
<dbReference type="PANTHER" id="PTHR42718">
    <property type="entry name" value="MAJOR FACILITATOR SUPERFAMILY MULTIDRUG TRANSPORTER MFSC"/>
    <property type="match status" value="1"/>
</dbReference>
<dbReference type="GO" id="GO:0022857">
    <property type="term" value="F:transmembrane transporter activity"/>
    <property type="evidence" value="ECO:0007669"/>
    <property type="project" value="InterPro"/>
</dbReference>
<dbReference type="EMBL" id="BJUM01000007">
    <property type="protein sequence ID" value="GEK54053.1"/>
    <property type="molecule type" value="Genomic_DNA"/>
</dbReference>
<organism evidence="8 9">
    <name type="scientific">Pseudoalteromonas espejiana</name>
    <dbReference type="NCBI Taxonomy" id="28107"/>
    <lineage>
        <taxon>Bacteria</taxon>
        <taxon>Pseudomonadati</taxon>
        <taxon>Pseudomonadota</taxon>
        <taxon>Gammaproteobacteria</taxon>
        <taxon>Alteromonadales</taxon>
        <taxon>Pseudoalteromonadaceae</taxon>
        <taxon>Pseudoalteromonas</taxon>
    </lineage>
</organism>
<evidence type="ECO:0000256" key="3">
    <source>
        <dbReference type="ARBA" id="ARBA00022692"/>
    </source>
</evidence>
<evidence type="ECO:0000256" key="4">
    <source>
        <dbReference type="ARBA" id="ARBA00022989"/>
    </source>
</evidence>
<protein>
    <submittedName>
        <fullName evidence="8">MFS transporter</fullName>
    </submittedName>
</protein>
<dbReference type="RefSeq" id="WP_089348459.1">
    <property type="nucleotide sequence ID" value="NZ_BJUM01000007.1"/>
</dbReference>
<feature type="transmembrane region" description="Helical" evidence="6">
    <location>
        <begin position="95"/>
        <end position="114"/>
    </location>
</feature>
<feature type="transmembrane region" description="Helical" evidence="6">
    <location>
        <begin position="154"/>
        <end position="173"/>
    </location>
</feature>
<feature type="transmembrane region" description="Helical" evidence="6">
    <location>
        <begin position="485"/>
        <end position="506"/>
    </location>
</feature>
<dbReference type="PROSITE" id="PS50850">
    <property type="entry name" value="MFS"/>
    <property type="match status" value="1"/>
</dbReference>
<reference evidence="8 9" key="1">
    <citation type="submission" date="2019-07" db="EMBL/GenBank/DDBJ databases">
        <title>Whole genome shotgun sequence of Pseudoalteromonas espejiana NBRC 102222.</title>
        <authorList>
            <person name="Hosoyama A."/>
            <person name="Uohara A."/>
            <person name="Ohji S."/>
            <person name="Ichikawa N."/>
        </authorList>
    </citation>
    <scope>NUCLEOTIDE SEQUENCE [LARGE SCALE GENOMIC DNA]</scope>
    <source>
        <strain evidence="8 9">NBRC 102222</strain>
    </source>
</reference>
<evidence type="ECO:0000256" key="2">
    <source>
        <dbReference type="ARBA" id="ARBA00022448"/>
    </source>
</evidence>
<feature type="transmembrane region" description="Helical" evidence="6">
    <location>
        <begin position="286"/>
        <end position="305"/>
    </location>
</feature>
<dbReference type="InterPro" id="IPR020846">
    <property type="entry name" value="MFS_dom"/>
</dbReference>
<keyword evidence="4 6" id="KW-1133">Transmembrane helix</keyword>
<evidence type="ECO:0000313" key="9">
    <source>
        <dbReference type="Proteomes" id="UP000321419"/>
    </source>
</evidence>
<sequence length="514" mass="55078">MNVVTVNVPVQKAAPVAKPAGPSKQALAGLLGIFIAAMMAGLNNLVGALSLADVRGVLGASLDDASWLSSAYTVGELIAMPFASWFAITLSVRRFHISMVTICGVIAAILPFIYDLNLLIALRFVQGVSSGALIPILMMAALKFLPPNIRLHGLALYAMTATFAPNLAIWLSGQWADVLSDWRWIYWQVIPLCVIAGSLTAWGLPKEGVKYARFKEGNWLGLVCGVSSLTLIAIALDQGVRLDWFNSSLISVCLFGGLILFGCYVLTEWHHKAPFMKPQLIGRRNLGIGSVMLTMLLVVLMSGSILPSTHLASLHSYRALQLAPVGLLIALPQLVLGSVVALLLYKKWVDARIVMAIGLFLIALACFSGAQITPLWHREQFLTAQLLQAFGQPMAVVSILFLMTSVLDPSEGPFFSGTINTLRVFGSLIGGAVVGQLLTVRSHFHNEMLLDRASMVGNALANTIPNEQLGGVIAQQSLVMSLGDAYLVLGVLALVLIPLALCMNFVPAPNLSKS</sequence>
<dbReference type="PANTHER" id="PTHR42718:SF9">
    <property type="entry name" value="MAJOR FACILITATOR SUPERFAMILY MULTIDRUG TRANSPORTER MFSC"/>
    <property type="match status" value="1"/>
</dbReference>
<keyword evidence="2" id="KW-0813">Transport</keyword>
<feature type="transmembrane region" description="Helical" evidence="6">
    <location>
        <begin position="185"/>
        <end position="205"/>
    </location>
</feature>
<evidence type="ECO:0000256" key="6">
    <source>
        <dbReference type="SAM" id="Phobius"/>
    </source>
</evidence>
<gene>
    <name evidence="8" type="ORF">PES01_08980</name>
</gene>
<accession>A0A510XSR5</accession>
<dbReference type="Proteomes" id="UP000321419">
    <property type="component" value="Unassembled WGS sequence"/>
</dbReference>
<keyword evidence="9" id="KW-1185">Reference proteome</keyword>
<feature type="transmembrane region" description="Helical" evidence="6">
    <location>
        <begin position="389"/>
        <end position="407"/>
    </location>
</feature>
<dbReference type="OrthoDB" id="9812221at2"/>
<evidence type="ECO:0000259" key="7">
    <source>
        <dbReference type="PROSITE" id="PS50850"/>
    </source>
</evidence>
<dbReference type="Pfam" id="PF07690">
    <property type="entry name" value="MFS_1"/>
    <property type="match status" value="1"/>
</dbReference>